<dbReference type="InterPro" id="IPR010591">
    <property type="entry name" value="ATP11"/>
</dbReference>
<dbReference type="PANTHER" id="PTHR13126:SF0">
    <property type="entry name" value="ATP SYNTHASE MITOCHONDRIAL F1 COMPLEX ASSEMBLY FACTOR 1"/>
    <property type="match status" value="1"/>
</dbReference>
<dbReference type="Proteomes" id="UP000031512">
    <property type="component" value="Unassembled WGS sequence"/>
</dbReference>
<evidence type="ECO:0000256" key="4">
    <source>
        <dbReference type="ARBA" id="ARBA00023128"/>
    </source>
</evidence>
<name>L1LDZ6_THEEQ</name>
<accession>L1LDZ6</accession>
<organism evidence="5 6">
    <name type="scientific">Theileria equi strain WA</name>
    <dbReference type="NCBI Taxonomy" id="1537102"/>
    <lineage>
        <taxon>Eukaryota</taxon>
        <taxon>Sar</taxon>
        <taxon>Alveolata</taxon>
        <taxon>Apicomplexa</taxon>
        <taxon>Aconoidasida</taxon>
        <taxon>Piroplasmida</taxon>
        <taxon>Theileriidae</taxon>
        <taxon>Theileria</taxon>
    </lineage>
</organism>
<dbReference type="PANTHER" id="PTHR13126">
    <property type="entry name" value="CHAPERONE ATP11"/>
    <property type="match status" value="1"/>
</dbReference>
<evidence type="ECO:0000256" key="1">
    <source>
        <dbReference type="ARBA" id="ARBA00004173"/>
    </source>
</evidence>
<dbReference type="GO" id="GO:0005739">
    <property type="term" value="C:mitochondrion"/>
    <property type="evidence" value="ECO:0007669"/>
    <property type="project" value="UniProtKB-SubCell"/>
</dbReference>
<dbReference type="EMBL" id="ACOU01000002">
    <property type="protein sequence ID" value="EKX73504.1"/>
    <property type="molecule type" value="Genomic_DNA"/>
</dbReference>
<dbReference type="GeneID" id="15807908"/>
<dbReference type="STRING" id="1537102.L1LDZ6"/>
<comment type="similarity">
    <text evidence="2">Belongs to the ATP11 family.</text>
</comment>
<comment type="caution">
    <text evidence="5">The sequence shown here is derived from an EMBL/GenBank/DDBJ whole genome shotgun (WGS) entry which is preliminary data.</text>
</comment>
<proteinExistence type="inferred from homology"/>
<gene>
    <name evidence="5" type="ORF">BEWA_035400</name>
</gene>
<keyword evidence="4" id="KW-0496">Mitochondrion</keyword>
<dbReference type="Pfam" id="PF06644">
    <property type="entry name" value="ATP11"/>
    <property type="match status" value="1"/>
</dbReference>
<evidence type="ECO:0000256" key="3">
    <source>
        <dbReference type="ARBA" id="ARBA00022946"/>
    </source>
</evidence>
<dbReference type="OrthoDB" id="16535at2759"/>
<dbReference type="eggNOG" id="KOG3281">
    <property type="taxonomic scope" value="Eukaryota"/>
</dbReference>
<evidence type="ECO:0000313" key="6">
    <source>
        <dbReference type="Proteomes" id="UP000031512"/>
    </source>
</evidence>
<sequence>MFLRLQCRRFSFTYPVPKSLREVAKVQLLQQRDPETIKQLWNAQFAEKREVVTTSMSVKAYETLSFNSKSAPMFILPVKRGSGSYFNAILQFASKSVLYTSVDSFKAKGLPNSEPYFILTFFDELAHRDVVLVRGDVINTRDVSKENARALMDNTIMFYTDFNLFQWVKTFNKRPQEFDYEEFKRKCSKLFV</sequence>
<dbReference type="VEuPathDB" id="PiroplasmaDB:BEWA_035400"/>
<evidence type="ECO:0000256" key="2">
    <source>
        <dbReference type="ARBA" id="ARBA00009116"/>
    </source>
</evidence>
<keyword evidence="3" id="KW-0809">Transit peptide</keyword>
<dbReference type="RefSeq" id="XP_004832956.1">
    <property type="nucleotide sequence ID" value="XM_004832899.1"/>
</dbReference>
<reference evidence="5 6" key="1">
    <citation type="journal article" date="2012" name="BMC Genomics">
        <title>Comparative genomic analysis and phylogenetic position of Theileria equi.</title>
        <authorList>
            <person name="Kappmeyer L.S."/>
            <person name="Thiagarajan M."/>
            <person name="Herndon D.R."/>
            <person name="Ramsay J.D."/>
            <person name="Caler E."/>
            <person name="Djikeng A."/>
            <person name="Gillespie J.J."/>
            <person name="Lau A.O."/>
            <person name="Roalson E.H."/>
            <person name="Silva J.C."/>
            <person name="Silva M.G."/>
            <person name="Suarez C.E."/>
            <person name="Ueti M.W."/>
            <person name="Nene V.M."/>
            <person name="Mealey R.H."/>
            <person name="Knowles D.P."/>
            <person name="Brayton K.A."/>
        </authorList>
    </citation>
    <scope>NUCLEOTIDE SEQUENCE [LARGE SCALE GENOMIC DNA]</scope>
    <source>
        <strain evidence="5 6">WA</strain>
    </source>
</reference>
<comment type="subcellular location">
    <subcellularLocation>
        <location evidence="1">Mitochondrion</location>
    </subcellularLocation>
</comment>
<keyword evidence="6" id="KW-1185">Reference proteome</keyword>
<dbReference type="AlphaFoldDB" id="L1LDZ6"/>
<protein>
    <recommendedName>
        <fullName evidence="7">ATP synthase mitochondrial F1 complex assembly factor 1</fullName>
    </recommendedName>
</protein>
<evidence type="ECO:0000313" key="5">
    <source>
        <dbReference type="EMBL" id="EKX73504.1"/>
    </source>
</evidence>
<dbReference type="KEGG" id="beq:BEWA_035400"/>
<dbReference type="GO" id="GO:0033615">
    <property type="term" value="P:mitochondrial proton-transporting ATP synthase complex assembly"/>
    <property type="evidence" value="ECO:0007669"/>
    <property type="project" value="TreeGrafter"/>
</dbReference>
<evidence type="ECO:0008006" key="7">
    <source>
        <dbReference type="Google" id="ProtNLM"/>
    </source>
</evidence>